<keyword evidence="3" id="KW-1185">Reference proteome</keyword>
<proteinExistence type="predicted"/>
<name>A0A9Q3PMG2_9BASI</name>
<dbReference type="AlphaFoldDB" id="A0A9Q3PMG2"/>
<evidence type="ECO:0000313" key="2">
    <source>
        <dbReference type="EMBL" id="MBW0565792.1"/>
    </source>
</evidence>
<comment type="caution">
    <text evidence="2">The sequence shown here is derived from an EMBL/GenBank/DDBJ whole genome shotgun (WGS) entry which is preliminary data.</text>
</comment>
<sequence length="434" mass="48564">MHPIRSCTGKPGEQSKIGIQTLFNPESSNENTQSQTNVTLEIENINHPTDETNSSQAPLNSDPIISSSYLPIHSASNQNLPNLNPSSIAASPIPISSNSAILSSCSSVIPLASSCINNIPHLNQQYNDTPCLNLPTSSLATSTSLPIPSSSSIIPQNNHTQIDSQVSTQNRPITHSHQASSNPNPSTCNLMPPNNYPNQPIFFQHAILFLRSIDMFENTIGAHHNSFVQKAIHYLMEKHYQQSEQEASFPTTLPCSIQFLSDNNNLADVWLDQFQTDYPGLFKPSINEPFYDPEVVNFPYIKTQEWNHQSHPLYHFLKYLCLPSRHARRNWSRVFFQCIGLVHEDLTLPIINVLEEDVPLELSQDYRAMKYFTSCVNQINSRGISGIEGVSSIVALPTFHQSKQTSSLSRQLMIPKSDRHITFWPHSLLLVVVG</sequence>
<gene>
    <name evidence="2" type="ORF">O181_105507</name>
</gene>
<accession>A0A9Q3PMG2</accession>
<protein>
    <submittedName>
        <fullName evidence="2">Uncharacterized protein</fullName>
    </submittedName>
</protein>
<feature type="region of interest" description="Disordered" evidence="1">
    <location>
        <begin position="164"/>
        <end position="187"/>
    </location>
</feature>
<dbReference type="Proteomes" id="UP000765509">
    <property type="component" value="Unassembled WGS sequence"/>
</dbReference>
<dbReference type="OrthoDB" id="2515905at2759"/>
<organism evidence="2 3">
    <name type="scientific">Austropuccinia psidii MF-1</name>
    <dbReference type="NCBI Taxonomy" id="1389203"/>
    <lineage>
        <taxon>Eukaryota</taxon>
        <taxon>Fungi</taxon>
        <taxon>Dikarya</taxon>
        <taxon>Basidiomycota</taxon>
        <taxon>Pucciniomycotina</taxon>
        <taxon>Pucciniomycetes</taxon>
        <taxon>Pucciniales</taxon>
        <taxon>Sphaerophragmiaceae</taxon>
        <taxon>Austropuccinia</taxon>
    </lineage>
</organism>
<evidence type="ECO:0000313" key="3">
    <source>
        <dbReference type="Proteomes" id="UP000765509"/>
    </source>
</evidence>
<reference evidence="2" key="1">
    <citation type="submission" date="2021-03" db="EMBL/GenBank/DDBJ databases">
        <title>Draft genome sequence of rust myrtle Austropuccinia psidii MF-1, a brazilian biotype.</title>
        <authorList>
            <person name="Quecine M.C."/>
            <person name="Pachon D.M.R."/>
            <person name="Bonatelli M.L."/>
            <person name="Correr F.H."/>
            <person name="Franceschini L.M."/>
            <person name="Leite T.F."/>
            <person name="Margarido G.R.A."/>
            <person name="Almeida C.A."/>
            <person name="Ferrarezi J.A."/>
            <person name="Labate C.A."/>
        </authorList>
    </citation>
    <scope>NUCLEOTIDE SEQUENCE</scope>
    <source>
        <strain evidence="2">MF-1</strain>
    </source>
</reference>
<dbReference type="EMBL" id="AVOT02078008">
    <property type="protein sequence ID" value="MBW0565792.1"/>
    <property type="molecule type" value="Genomic_DNA"/>
</dbReference>
<evidence type="ECO:0000256" key="1">
    <source>
        <dbReference type="SAM" id="MobiDB-lite"/>
    </source>
</evidence>